<dbReference type="AlphaFoldDB" id="A0A5E5BVN7"/>
<keyword evidence="2" id="KW-1185">Reference proteome</keyword>
<sequence>MNTSTNSTTNVLRLNRLKEKTGISRSTVYNKINPKSKYYDDAFPKPIRLGPGSVGWLEAEVNAWLASRVLAARS</sequence>
<dbReference type="InterPro" id="IPR052931">
    <property type="entry name" value="Prophage_regulatory_activator"/>
</dbReference>
<reference evidence="1 2" key="1">
    <citation type="submission" date="2019-08" db="EMBL/GenBank/DDBJ databases">
        <authorList>
            <person name="Peeters C."/>
        </authorList>
    </citation>
    <scope>NUCLEOTIDE SEQUENCE [LARGE SCALE GENOMIC DNA]</scope>
    <source>
        <strain evidence="1 2">LMG 20603</strain>
    </source>
</reference>
<organism evidence="1 2">
    <name type="scientific">Pandoraea bronchicola</name>
    <dbReference type="NCBI Taxonomy" id="2508287"/>
    <lineage>
        <taxon>Bacteria</taxon>
        <taxon>Pseudomonadati</taxon>
        <taxon>Pseudomonadota</taxon>
        <taxon>Betaproteobacteria</taxon>
        <taxon>Burkholderiales</taxon>
        <taxon>Burkholderiaceae</taxon>
        <taxon>Pandoraea</taxon>
    </lineage>
</organism>
<dbReference type="PANTHER" id="PTHR36154">
    <property type="entry name" value="DNA-BINDING TRANSCRIPTIONAL ACTIVATOR ALPA"/>
    <property type="match status" value="1"/>
</dbReference>
<name>A0A5E5BVN7_9BURK</name>
<gene>
    <name evidence="1" type="ORF">PBR20603_03852</name>
</gene>
<dbReference type="Proteomes" id="UP000382040">
    <property type="component" value="Unassembled WGS sequence"/>
</dbReference>
<accession>A0A5E5BVN7</accession>
<dbReference type="OrthoDB" id="9182156at2"/>
<dbReference type="PANTHER" id="PTHR36154:SF1">
    <property type="entry name" value="DNA-BINDING TRANSCRIPTIONAL ACTIVATOR ALPA"/>
    <property type="match status" value="1"/>
</dbReference>
<proteinExistence type="predicted"/>
<dbReference type="Pfam" id="PF05930">
    <property type="entry name" value="Phage_AlpA"/>
    <property type="match status" value="1"/>
</dbReference>
<dbReference type="InterPro" id="IPR010260">
    <property type="entry name" value="AlpA"/>
</dbReference>
<dbReference type="EMBL" id="CABPST010000012">
    <property type="protein sequence ID" value="VVE89879.1"/>
    <property type="molecule type" value="Genomic_DNA"/>
</dbReference>
<evidence type="ECO:0000313" key="2">
    <source>
        <dbReference type="Proteomes" id="UP000382040"/>
    </source>
</evidence>
<dbReference type="RefSeq" id="WP_150561086.1">
    <property type="nucleotide sequence ID" value="NZ_CABPST010000012.1"/>
</dbReference>
<dbReference type="Gene3D" id="1.10.238.160">
    <property type="match status" value="1"/>
</dbReference>
<protein>
    <submittedName>
        <fullName evidence="1">Transcriptional regulator</fullName>
    </submittedName>
</protein>
<evidence type="ECO:0000313" key="1">
    <source>
        <dbReference type="EMBL" id="VVE89879.1"/>
    </source>
</evidence>